<proteinExistence type="predicted"/>
<gene>
    <name evidence="2" type="ORF">EVAR_28096_1</name>
</gene>
<evidence type="ECO:0000313" key="3">
    <source>
        <dbReference type="Proteomes" id="UP000299102"/>
    </source>
</evidence>
<accession>A0A4C1W9I7</accession>
<keyword evidence="3" id="KW-1185">Reference proteome</keyword>
<comment type="caution">
    <text evidence="2">The sequence shown here is derived from an EMBL/GenBank/DDBJ whole genome shotgun (WGS) entry which is preliminary data.</text>
</comment>
<name>A0A4C1W9I7_EUMVA</name>
<dbReference type="EMBL" id="BGZK01000507">
    <property type="protein sequence ID" value="GBP47693.1"/>
    <property type="molecule type" value="Genomic_DNA"/>
</dbReference>
<evidence type="ECO:0000256" key="1">
    <source>
        <dbReference type="SAM" id="MobiDB-lite"/>
    </source>
</evidence>
<reference evidence="2 3" key="1">
    <citation type="journal article" date="2019" name="Commun. Biol.">
        <title>The bagworm genome reveals a unique fibroin gene that provides high tensile strength.</title>
        <authorList>
            <person name="Kono N."/>
            <person name="Nakamura H."/>
            <person name="Ohtoshi R."/>
            <person name="Tomita M."/>
            <person name="Numata K."/>
            <person name="Arakawa K."/>
        </authorList>
    </citation>
    <scope>NUCLEOTIDE SEQUENCE [LARGE SCALE GENOMIC DNA]</scope>
</reference>
<organism evidence="2 3">
    <name type="scientific">Eumeta variegata</name>
    <name type="common">Bagworm moth</name>
    <name type="synonym">Eumeta japonica</name>
    <dbReference type="NCBI Taxonomy" id="151549"/>
    <lineage>
        <taxon>Eukaryota</taxon>
        <taxon>Metazoa</taxon>
        <taxon>Ecdysozoa</taxon>
        <taxon>Arthropoda</taxon>
        <taxon>Hexapoda</taxon>
        <taxon>Insecta</taxon>
        <taxon>Pterygota</taxon>
        <taxon>Neoptera</taxon>
        <taxon>Endopterygota</taxon>
        <taxon>Lepidoptera</taxon>
        <taxon>Glossata</taxon>
        <taxon>Ditrysia</taxon>
        <taxon>Tineoidea</taxon>
        <taxon>Psychidae</taxon>
        <taxon>Oiketicinae</taxon>
        <taxon>Eumeta</taxon>
    </lineage>
</organism>
<feature type="region of interest" description="Disordered" evidence="1">
    <location>
        <begin position="152"/>
        <end position="173"/>
    </location>
</feature>
<sequence length="173" mass="18989">MKSRVLAHLSAIPSGNASLVSPHAVVQRPQLFRCSTWYKRGATESSYMTAKFLETASLPLLGMFAMLRQGALQPKPNCFVERLVTIATSEYNNVPMHPCSESTCLTRDITAPIPAKFLDSAHDDVLLMSQLHRSEALLSIDLLLCGRPRDERSAAQGCSTDPDKLTQANDNNT</sequence>
<evidence type="ECO:0000313" key="2">
    <source>
        <dbReference type="EMBL" id="GBP47693.1"/>
    </source>
</evidence>
<dbReference type="AlphaFoldDB" id="A0A4C1W9I7"/>
<dbReference type="Proteomes" id="UP000299102">
    <property type="component" value="Unassembled WGS sequence"/>
</dbReference>
<protein>
    <submittedName>
        <fullName evidence="2">Uncharacterized protein</fullName>
    </submittedName>
</protein>